<dbReference type="GO" id="GO:0055070">
    <property type="term" value="P:copper ion homeostasis"/>
    <property type="evidence" value="ECO:0007669"/>
    <property type="project" value="TreeGrafter"/>
</dbReference>
<dbReference type="PANTHER" id="PTHR43520">
    <property type="entry name" value="ATP7, ISOFORM B"/>
    <property type="match status" value="1"/>
</dbReference>
<keyword evidence="6" id="KW-0597">Phosphoprotein</keyword>
<feature type="transmembrane region" description="Helical" evidence="20">
    <location>
        <begin position="372"/>
        <end position="394"/>
    </location>
</feature>
<feature type="transmembrane region" description="Helical" evidence="20">
    <location>
        <begin position="720"/>
        <end position="741"/>
    </location>
</feature>
<dbReference type="InterPro" id="IPR044492">
    <property type="entry name" value="P_typ_ATPase_HD_dom"/>
</dbReference>
<dbReference type="PRINTS" id="PR00942">
    <property type="entry name" value="CUATPASEI"/>
</dbReference>
<dbReference type="PATRIC" id="fig|1618431.3.peg.1088"/>
<evidence type="ECO:0000256" key="6">
    <source>
        <dbReference type="ARBA" id="ARBA00022553"/>
    </source>
</evidence>
<dbReference type="Gene3D" id="3.40.1110.10">
    <property type="entry name" value="Calcium-transporting ATPase, cytoplasmic domain N"/>
    <property type="match status" value="1"/>
</dbReference>
<dbReference type="EC" id="7.2.2.8" evidence="3"/>
<dbReference type="SFLD" id="SFLDG00002">
    <property type="entry name" value="C1.7:_P-type_atpase_like"/>
    <property type="match status" value="1"/>
</dbReference>
<keyword evidence="8 20" id="KW-0479">Metal-binding</keyword>
<keyword evidence="9 20" id="KW-0547">Nucleotide-binding</keyword>
<comment type="subcellular location">
    <subcellularLocation>
        <location evidence="1">Cell membrane</location>
        <topology evidence="1">Multi-pass membrane protein</topology>
    </subcellularLocation>
</comment>
<dbReference type="SUPFAM" id="SSF55008">
    <property type="entry name" value="HMA, heavy metal-associated domain"/>
    <property type="match status" value="1"/>
</dbReference>
<comment type="catalytic activity">
    <reaction evidence="19">
        <text>Cu(+)(in) + ATP + H2O = Cu(+)(out) + ADP + phosphate + H(+)</text>
        <dbReference type="Rhea" id="RHEA:25792"/>
        <dbReference type="ChEBI" id="CHEBI:15377"/>
        <dbReference type="ChEBI" id="CHEBI:15378"/>
        <dbReference type="ChEBI" id="CHEBI:30616"/>
        <dbReference type="ChEBI" id="CHEBI:43474"/>
        <dbReference type="ChEBI" id="CHEBI:49552"/>
        <dbReference type="ChEBI" id="CHEBI:456216"/>
        <dbReference type="EC" id="7.2.2.8"/>
    </reaction>
</comment>
<evidence type="ECO:0000256" key="21">
    <source>
        <dbReference type="SAM" id="Coils"/>
    </source>
</evidence>
<dbReference type="GO" id="GO:0016887">
    <property type="term" value="F:ATP hydrolysis activity"/>
    <property type="evidence" value="ECO:0007669"/>
    <property type="project" value="InterPro"/>
</dbReference>
<keyword evidence="14 20" id="KW-1133">Transmembrane helix</keyword>
<dbReference type="GO" id="GO:0005886">
    <property type="term" value="C:plasma membrane"/>
    <property type="evidence" value="ECO:0007669"/>
    <property type="project" value="UniProtKB-SubCell"/>
</dbReference>
<dbReference type="SUPFAM" id="SSF56784">
    <property type="entry name" value="HAD-like"/>
    <property type="match status" value="1"/>
</dbReference>
<evidence type="ECO:0000313" key="23">
    <source>
        <dbReference type="EMBL" id="KKR41509.1"/>
    </source>
</evidence>
<keyword evidence="12" id="KW-0460">Magnesium</keyword>
<dbReference type="FunFam" id="3.40.50.1000:FF:000144">
    <property type="entry name" value="copper-transporting ATPase 1 isoform X2"/>
    <property type="match status" value="1"/>
</dbReference>
<gene>
    <name evidence="23" type="ORF">UT77_C0010G0035</name>
</gene>
<evidence type="ECO:0000256" key="14">
    <source>
        <dbReference type="ARBA" id="ARBA00022989"/>
    </source>
</evidence>
<dbReference type="GO" id="GO:0005524">
    <property type="term" value="F:ATP binding"/>
    <property type="evidence" value="ECO:0007669"/>
    <property type="project" value="UniProtKB-UniRule"/>
</dbReference>
<keyword evidence="16" id="KW-0406">Ion transport</keyword>
<evidence type="ECO:0000256" key="10">
    <source>
        <dbReference type="ARBA" id="ARBA00022796"/>
    </source>
</evidence>
<dbReference type="Pfam" id="PF00122">
    <property type="entry name" value="E1-E2_ATPase"/>
    <property type="match status" value="1"/>
</dbReference>
<evidence type="ECO:0000256" key="11">
    <source>
        <dbReference type="ARBA" id="ARBA00022840"/>
    </source>
</evidence>
<dbReference type="NCBIfam" id="TIGR01525">
    <property type="entry name" value="ATPase-IB_hvy"/>
    <property type="match status" value="1"/>
</dbReference>
<dbReference type="InterPro" id="IPR001757">
    <property type="entry name" value="P_typ_ATPase"/>
</dbReference>
<dbReference type="CDD" id="cd00371">
    <property type="entry name" value="HMA"/>
    <property type="match status" value="1"/>
</dbReference>
<evidence type="ECO:0000256" key="2">
    <source>
        <dbReference type="ARBA" id="ARBA00006024"/>
    </source>
</evidence>
<dbReference type="InterPro" id="IPR059000">
    <property type="entry name" value="ATPase_P-type_domA"/>
</dbReference>
<dbReference type="InterPro" id="IPR036412">
    <property type="entry name" value="HAD-like_sf"/>
</dbReference>
<dbReference type="SFLD" id="SFLDS00003">
    <property type="entry name" value="Haloacid_Dehalogenase"/>
    <property type="match status" value="1"/>
</dbReference>
<evidence type="ECO:0000256" key="7">
    <source>
        <dbReference type="ARBA" id="ARBA00022692"/>
    </source>
</evidence>
<keyword evidence="21" id="KW-0175">Coiled coil</keyword>
<dbReference type="Gene3D" id="3.40.50.1000">
    <property type="entry name" value="HAD superfamily/HAD-like"/>
    <property type="match status" value="1"/>
</dbReference>
<dbReference type="FunFam" id="2.70.150.10:FF:000020">
    <property type="entry name" value="Copper-exporting P-type ATPase A"/>
    <property type="match status" value="1"/>
</dbReference>
<dbReference type="PANTHER" id="PTHR43520:SF8">
    <property type="entry name" value="P-TYPE CU(+) TRANSPORTER"/>
    <property type="match status" value="1"/>
</dbReference>
<dbReference type="InterPro" id="IPR036163">
    <property type="entry name" value="HMA_dom_sf"/>
</dbReference>
<organism evidence="23 24">
    <name type="scientific">Candidatus Daviesbacteria bacterium GW2011_GWC2_40_12</name>
    <dbReference type="NCBI Taxonomy" id="1618431"/>
    <lineage>
        <taxon>Bacteria</taxon>
        <taxon>Candidatus Daviesiibacteriota</taxon>
    </lineage>
</organism>
<proteinExistence type="inferred from homology"/>
<dbReference type="InterPro" id="IPR006121">
    <property type="entry name" value="HMA_dom"/>
</dbReference>
<comment type="caution">
    <text evidence="23">The sequence shown here is derived from an EMBL/GenBank/DDBJ whole genome shotgun (WGS) entry which is preliminary data.</text>
</comment>
<dbReference type="Gene3D" id="3.30.70.100">
    <property type="match status" value="1"/>
</dbReference>
<evidence type="ECO:0000313" key="24">
    <source>
        <dbReference type="Proteomes" id="UP000034881"/>
    </source>
</evidence>
<evidence type="ECO:0000256" key="9">
    <source>
        <dbReference type="ARBA" id="ARBA00022741"/>
    </source>
</evidence>
<dbReference type="Pfam" id="PF00702">
    <property type="entry name" value="Hydrolase"/>
    <property type="match status" value="1"/>
</dbReference>
<dbReference type="NCBIfam" id="TIGR01494">
    <property type="entry name" value="ATPase_P-type"/>
    <property type="match status" value="1"/>
</dbReference>
<dbReference type="NCBIfam" id="TIGR01511">
    <property type="entry name" value="ATPase-IB1_Cu"/>
    <property type="match status" value="1"/>
</dbReference>
<keyword evidence="4" id="KW-0813">Transport</keyword>
<keyword evidence="15" id="KW-0186">Copper</keyword>
<evidence type="ECO:0000256" key="18">
    <source>
        <dbReference type="ARBA" id="ARBA00033239"/>
    </source>
</evidence>
<dbReference type="PROSITE" id="PS50846">
    <property type="entry name" value="HMA_2"/>
    <property type="match status" value="1"/>
</dbReference>
<dbReference type="Gene3D" id="2.70.150.10">
    <property type="entry name" value="Calcium-transporting ATPase, cytoplasmic transduction domain A"/>
    <property type="match status" value="1"/>
</dbReference>
<feature type="transmembrane region" description="Helical" evidence="20">
    <location>
        <begin position="126"/>
        <end position="144"/>
    </location>
</feature>
<accession>A0A0G0QM43</accession>
<keyword evidence="10" id="KW-0187">Copper transport</keyword>
<feature type="transmembrane region" description="Helical" evidence="20">
    <location>
        <begin position="692"/>
        <end position="714"/>
    </location>
</feature>
<reference evidence="23 24" key="1">
    <citation type="journal article" date="2015" name="Nature">
        <title>rRNA introns, odd ribosomes, and small enigmatic genomes across a large radiation of phyla.</title>
        <authorList>
            <person name="Brown C.T."/>
            <person name="Hug L.A."/>
            <person name="Thomas B.C."/>
            <person name="Sharon I."/>
            <person name="Castelle C.J."/>
            <person name="Singh A."/>
            <person name="Wilkins M.J."/>
            <person name="Williams K.H."/>
            <person name="Banfield J.F."/>
        </authorList>
    </citation>
    <scope>NUCLEOTIDE SEQUENCE [LARGE SCALE GENOMIC DNA]</scope>
</reference>
<keyword evidence="11 20" id="KW-0067">ATP-binding</keyword>
<dbReference type="InterPro" id="IPR018303">
    <property type="entry name" value="ATPase_P-typ_P_site"/>
</dbReference>
<evidence type="ECO:0000256" key="13">
    <source>
        <dbReference type="ARBA" id="ARBA00022967"/>
    </source>
</evidence>
<keyword evidence="13" id="KW-1278">Translocase</keyword>
<protein>
    <recommendedName>
        <fullName evidence="3">P-type Cu(+) transporter</fullName>
        <ecNumber evidence="3">7.2.2.8</ecNumber>
    </recommendedName>
    <alternativeName>
        <fullName evidence="18">Cu(+)-exporting ATPase</fullName>
    </alternativeName>
</protein>
<keyword evidence="5 20" id="KW-1003">Cell membrane</keyword>
<feature type="transmembrane region" description="Helical" evidence="20">
    <location>
        <begin position="347"/>
        <end position="366"/>
    </location>
</feature>
<feature type="coiled-coil region" evidence="21">
    <location>
        <begin position="68"/>
        <end position="95"/>
    </location>
</feature>
<dbReference type="SUPFAM" id="SSF81665">
    <property type="entry name" value="Calcium ATPase, transmembrane domain M"/>
    <property type="match status" value="1"/>
</dbReference>
<dbReference type="PRINTS" id="PR00943">
    <property type="entry name" value="CUATPASE"/>
</dbReference>
<evidence type="ECO:0000256" key="15">
    <source>
        <dbReference type="ARBA" id="ARBA00023008"/>
    </source>
</evidence>
<keyword evidence="17 20" id="KW-0472">Membrane</keyword>
<dbReference type="Proteomes" id="UP000034881">
    <property type="component" value="Unassembled WGS sequence"/>
</dbReference>
<dbReference type="FunFam" id="3.30.70.100:FF:000005">
    <property type="entry name" value="Copper-exporting P-type ATPase A"/>
    <property type="match status" value="1"/>
</dbReference>
<dbReference type="CDD" id="cd02094">
    <property type="entry name" value="P-type_ATPase_Cu-like"/>
    <property type="match status" value="1"/>
</dbReference>
<feature type="transmembrane region" description="Helical" evidence="20">
    <location>
        <begin position="156"/>
        <end position="179"/>
    </location>
</feature>
<dbReference type="InterPro" id="IPR023298">
    <property type="entry name" value="ATPase_P-typ_TM_dom_sf"/>
</dbReference>
<dbReference type="Pfam" id="PF00403">
    <property type="entry name" value="HMA"/>
    <property type="match status" value="1"/>
</dbReference>
<feature type="transmembrane region" description="Helical" evidence="20">
    <location>
        <begin position="96"/>
        <end position="114"/>
    </location>
</feature>
<evidence type="ECO:0000259" key="22">
    <source>
        <dbReference type="PROSITE" id="PS50846"/>
    </source>
</evidence>
<dbReference type="PROSITE" id="PS00154">
    <property type="entry name" value="ATPASE_E1_E2"/>
    <property type="match status" value="1"/>
</dbReference>
<sequence>MAENKKTFKIKGMHCASCIRVIESSIKKIPGISDASVSLVTEKATVAFDPKRVNDEQVMSAVSRVGYKAFLEEEGESEEKEKEEKQKELSALKRKAFISLFLAFLIVWGSFPYIDQFAPFILKNFWVQLILALPVQFWAGLMFYKATIPALRHRTANMDTLITIGTTAAFGYSVVATVFPQIIESAGIEPMPYFDVSAVIIGLILLGRYFEAKAKAGTSEAIKKLIGLQAKTARVLKNGKEEDIAIDQVVIGNIIRVRPGEKIPVDGKVKEGQSSVDESMISGESIPVEKTKGDLVIGGTINKTGSFIYEATKVGSDTMLAQIIKLVAEAQASKAPIQRLVDLISSYFVPVVLMLAIFTFTVWYIFGPQPAFLFAMLNLVAVLIIACPCAMGLATPTAIMVGVGIGAEHGILIKNAESLEIAHKINTVIFDKTGTLTNGKPVVTDIISTSQVKGAGPARSVLQIASSIEKGSEHSLAEAIVQKADQEGLALSAVEGFKAVPGHGVEGIINKKRVIFGNRKLMDREKIIWRKMEANIEKLESEGKTVMMLAVEGELAGLIAVADTLKQTSKKAIDTLSKMGIEAVMITGDNERTAKAIAKQAGIKRVLAEVLPDQKEAEVKKIQAEGKVVAMVGDGINDAPALAAANIGIAMGTGTDVAMEAAGITLVSKDLASVAEAIELSKKTMRTIKMNLVWAFGYNITLIPVAMGALYPVFQILLNPIFASAAMALSSISVVSNSLLLKRTKL</sequence>
<dbReference type="PROSITE" id="PS01047">
    <property type="entry name" value="HMA_1"/>
    <property type="match status" value="1"/>
</dbReference>
<dbReference type="InterPro" id="IPR027256">
    <property type="entry name" value="P-typ_ATPase_IB"/>
</dbReference>
<dbReference type="SUPFAM" id="SSF81653">
    <property type="entry name" value="Calcium ATPase, transduction domain A"/>
    <property type="match status" value="1"/>
</dbReference>
<dbReference type="InterPro" id="IPR008250">
    <property type="entry name" value="ATPase_P-typ_transduc_dom_A_sf"/>
</dbReference>
<dbReference type="AlphaFoldDB" id="A0A0G0QM43"/>
<comment type="similarity">
    <text evidence="2 20">Belongs to the cation transport ATPase (P-type) (TC 3.A.3) family. Type IB subfamily.</text>
</comment>
<evidence type="ECO:0000256" key="16">
    <source>
        <dbReference type="ARBA" id="ARBA00023065"/>
    </source>
</evidence>
<evidence type="ECO:0000256" key="12">
    <source>
        <dbReference type="ARBA" id="ARBA00022842"/>
    </source>
</evidence>
<dbReference type="InterPro" id="IPR023214">
    <property type="entry name" value="HAD_sf"/>
</dbReference>
<evidence type="ECO:0000256" key="4">
    <source>
        <dbReference type="ARBA" id="ARBA00022448"/>
    </source>
</evidence>
<keyword evidence="7 20" id="KW-0812">Transmembrane</keyword>
<evidence type="ECO:0000256" key="1">
    <source>
        <dbReference type="ARBA" id="ARBA00004651"/>
    </source>
</evidence>
<dbReference type="SFLD" id="SFLDF00027">
    <property type="entry name" value="p-type_atpase"/>
    <property type="match status" value="1"/>
</dbReference>
<dbReference type="GO" id="GO:0005507">
    <property type="term" value="F:copper ion binding"/>
    <property type="evidence" value="ECO:0007669"/>
    <property type="project" value="TreeGrafter"/>
</dbReference>
<dbReference type="GO" id="GO:0043682">
    <property type="term" value="F:P-type divalent copper transporter activity"/>
    <property type="evidence" value="ECO:0007669"/>
    <property type="project" value="TreeGrafter"/>
</dbReference>
<evidence type="ECO:0000256" key="17">
    <source>
        <dbReference type="ARBA" id="ARBA00023136"/>
    </source>
</evidence>
<evidence type="ECO:0000256" key="8">
    <source>
        <dbReference type="ARBA" id="ARBA00022723"/>
    </source>
</evidence>
<dbReference type="InterPro" id="IPR017969">
    <property type="entry name" value="Heavy-metal-associated_CS"/>
</dbReference>
<dbReference type="PRINTS" id="PR00119">
    <property type="entry name" value="CATATPASE"/>
</dbReference>
<name>A0A0G0QM43_9BACT</name>
<dbReference type="EMBL" id="LBYB01000010">
    <property type="protein sequence ID" value="KKR41509.1"/>
    <property type="molecule type" value="Genomic_DNA"/>
</dbReference>
<evidence type="ECO:0000256" key="3">
    <source>
        <dbReference type="ARBA" id="ARBA00012517"/>
    </source>
</evidence>
<evidence type="ECO:0000256" key="5">
    <source>
        <dbReference type="ARBA" id="ARBA00022475"/>
    </source>
</evidence>
<evidence type="ECO:0000256" key="20">
    <source>
        <dbReference type="RuleBase" id="RU362081"/>
    </source>
</evidence>
<dbReference type="GO" id="GO:0140581">
    <property type="term" value="F:P-type monovalent copper transporter activity"/>
    <property type="evidence" value="ECO:0007669"/>
    <property type="project" value="UniProtKB-EC"/>
</dbReference>
<dbReference type="InterPro" id="IPR023299">
    <property type="entry name" value="ATPase_P-typ_cyto_dom_N"/>
</dbReference>
<feature type="transmembrane region" description="Helical" evidence="20">
    <location>
        <begin position="191"/>
        <end position="210"/>
    </location>
</feature>
<evidence type="ECO:0000256" key="19">
    <source>
        <dbReference type="ARBA" id="ARBA00049289"/>
    </source>
</evidence>
<feature type="domain" description="HMA" evidence="22">
    <location>
        <begin position="4"/>
        <end position="70"/>
    </location>
</feature>